<dbReference type="Proteomes" id="UP000002534">
    <property type="component" value="Chromosome"/>
</dbReference>
<dbReference type="HOGENOM" id="CLU_061181_2_0_7"/>
<dbReference type="InterPro" id="IPR014729">
    <property type="entry name" value="Rossmann-like_a/b/a_fold"/>
</dbReference>
<organism evidence="2 3">
    <name type="scientific">Syntrophotalea carbinolica (strain DSM 2380 / NBRC 103641 / GraBd1)</name>
    <name type="common">Pelobacter carbinolicus</name>
    <dbReference type="NCBI Taxonomy" id="338963"/>
    <lineage>
        <taxon>Bacteria</taxon>
        <taxon>Pseudomonadati</taxon>
        <taxon>Thermodesulfobacteriota</taxon>
        <taxon>Desulfuromonadia</taxon>
        <taxon>Desulfuromonadales</taxon>
        <taxon>Syntrophotaleaceae</taxon>
        <taxon>Syntrophotalea</taxon>
    </lineage>
</organism>
<reference evidence="2 3" key="2">
    <citation type="journal article" date="2012" name="BMC Genomics">
        <title>The genome of Pelobacter carbinolicus reveals surprising metabolic capabilities and physiological features.</title>
        <authorList>
            <person name="Aklujkar M."/>
            <person name="Haveman S.A."/>
            <person name="Didonato R.Jr."/>
            <person name="Chertkov O."/>
            <person name="Han C.S."/>
            <person name="Land M.L."/>
            <person name="Brown P."/>
            <person name="Lovley D.R."/>
        </authorList>
    </citation>
    <scope>NUCLEOTIDE SEQUENCE [LARGE SCALE GENOMIC DNA]</scope>
    <source>
        <strain evidence="3">DSM 2380 / NBRC 103641 / GraBd1</strain>
    </source>
</reference>
<dbReference type="PANTHER" id="PTHR43169">
    <property type="entry name" value="EXSB FAMILY PROTEIN"/>
    <property type="match status" value="1"/>
</dbReference>
<evidence type="ECO:0000313" key="3">
    <source>
        <dbReference type="Proteomes" id="UP000002534"/>
    </source>
</evidence>
<feature type="active site" description="Nucleophile and sulfur donor" evidence="1">
    <location>
        <position position="176"/>
    </location>
</feature>
<name>Q3A1T7_SYNC1</name>
<dbReference type="EMBL" id="CP000142">
    <property type="protein sequence ID" value="ABA89670.1"/>
    <property type="molecule type" value="Genomic_DNA"/>
</dbReference>
<evidence type="ECO:0000256" key="1">
    <source>
        <dbReference type="PIRSR" id="PIRSR006661-1"/>
    </source>
</evidence>
<proteinExistence type="predicted"/>
<gene>
    <name evidence="2" type="ordered locus">Pcar_2431</name>
</gene>
<dbReference type="PANTHER" id="PTHR43169:SF2">
    <property type="entry name" value="NAD_GMP SYNTHASE DOMAIN-CONTAINING PROTEIN"/>
    <property type="match status" value="1"/>
</dbReference>
<evidence type="ECO:0000313" key="2">
    <source>
        <dbReference type="EMBL" id="ABA89670.1"/>
    </source>
</evidence>
<dbReference type="STRING" id="338963.Pcar_2431"/>
<dbReference type="SUPFAM" id="SSF52402">
    <property type="entry name" value="Adenine nucleotide alpha hydrolases-like"/>
    <property type="match status" value="1"/>
</dbReference>
<keyword evidence="3" id="KW-1185">Reference proteome</keyword>
<dbReference type="GO" id="GO:0016783">
    <property type="term" value="F:sulfurtransferase activity"/>
    <property type="evidence" value="ECO:0007669"/>
    <property type="project" value="InterPro"/>
</dbReference>
<dbReference type="GO" id="GO:0016787">
    <property type="term" value="F:hydrolase activity"/>
    <property type="evidence" value="ECO:0007669"/>
    <property type="project" value="UniProtKB-KW"/>
</dbReference>
<dbReference type="InterPro" id="IPR052188">
    <property type="entry name" value="Ni-pincer_cofactor_biosynth"/>
</dbReference>
<dbReference type="RefSeq" id="WP_011342196.1">
    <property type="nucleotide sequence ID" value="NC_007498.2"/>
</dbReference>
<dbReference type="AlphaFoldDB" id="Q3A1T7"/>
<dbReference type="PIRSF" id="PIRSF006661">
    <property type="entry name" value="PP-lp_UCP006661"/>
    <property type="match status" value="1"/>
</dbReference>
<dbReference type="CDD" id="cd01990">
    <property type="entry name" value="LarE-like"/>
    <property type="match status" value="1"/>
</dbReference>
<dbReference type="InterPro" id="IPR005232">
    <property type="entry name" value="LarE"/>
</dbReference>
<protein>
    <submittedName>
        <fullName evidence="2">Adenosine nucleotide alpha-hydrolase superfamily protein</fullName>
    </submittedName>
</protein>
<dbReference type="eggNOG" id="COG1606">
    <property type="taxonomic scope" value="Bacteria"/>
</dbReference>
<sequence>MPPDARYAKLLELLKNLGTAAVAFSGGVDSTLLLHAALEALGSDNVLAITVTSPFFPAWEQRDSQRFARQMGACQILVPCDLLSLPEVVRNDALRCYHCKKALFGLCLKTARQQGFNLMLDGTNLDDEDDYRPGHKAALELGVRSPLAEVGLNKEDIRRLSRHYDLPTWNRPAFACLASRIPYGTRIEASRLAQIETCETALRSLGFDGARARHHGDTVRIEIDPALFPALLDPTTRLTIIERAKAASFAYVSLDLEGYRTGSLNETLRRPDP</sequence>
<dbReference type="OrthoDB" id="9776919at2"/>
<reference evidence="3" key="1">
    <citation type="submission" date="2005-10" db="EMBL/GenBank/DDBJ databases">
        <title>Complete sequence of Pelobacter carbinolicus DSM 2380.</title>
        <authorList>
            <person name="Copeland A."/>
            <person name="Lucas S."/>
            <person name="Lapidus A."/>
            <person name="Barry K."/>
            <person name="Detter J.C."/>
            <person name="Glavina T."/>
            <person name="Hammon N."/>
            <person name="Israni S."/>
            <person name="Pitluck S."/>
            <person name="Chertkov O."/>
            <person name="Schmutz J."/>
            <person name="Larimer F."/>
            <person name="Land M."/>
            <person name="Kyrpides N."/>
            <person name="Ivanova N."/>
            <person name="Richardson P."/>
        </authorList>
    </citation>
    <scope>NUCLEOTIDE SEQUENCE [LARGE SCALE GENOMIC DNA]</scope>
    <source>
        <strain evidence="3">DSM 2380 / NBRC 103641 / GraBd1</strain>
    </source>
</reference>
<dbReference type="NCBIfam" id="TIGR00268">
    <property type="entry name" value="ATP-dependent sacrificial sulfur transferase LarE"/>
    <property type="match status" value="1"/>
</dbReference>
<dbReference type="KEGG" id="pca:Pcar_2431"/>
<accession>Q3A1T7</accession>
<dbReference type="Gene3D" id="3.40.50.620">
    <property type="entry name" value="HUPs"/>
    <property type="match status" value="1"/>
</dbReference>
<keyword evidence="2" id="KW-0378">Hydrolase</keyword>